<dbReference type="InterPro" id="IPR000477">
    <property type="entry name" value="RT_dom"/>
</dbReference>
<dbReference type="Proteomes" id="UP001151760">
    <property type="component" value="Unassembled WGS sequence"/>
</dbReference>
<feature type="domain" description="Reverse transcriptase" evidence="1">
    <location>
        <begin position="242"/>
        <end position="309"/>
    </location>
</feature>
<protein>
    <submittedName>
        <fullName evidence="2">Reverse transcriptase domain-containing protein</fullName>
    </submittedName>
</protein>
<dbReference type="Pfam" id="PF08284">
    <property type="entry name" value="RVP_2"/>
    <property type="match status" value="1"/>
</dbReference>
<evidence type="ECO:0000259" key="1">
    <source>
        <dbReference type="Pfam" id="PF00078"/>
    </source>
</evidence>
<proteinExistence type="predicted"/>
<dbReference type="PANTHER" id="PTHR15503:SF45">
    <property type="entry name" value="RNA-DIRECTED DNA POLYMERASE HOMOLOG"/>
    <property type="match status" value="1"/>
</dbReference>
<accession>A0ABQ5EVM9</accession>
<dbReference type="GO" id="GO:0003964">
    <property type="term" value="F:RNA-directed DNA polymerase activity"/>
    <property type="evidence" value="ECO:0007669"/>
    <property type="project" value="UniProtKB-KW"/>
</dbReference>
<keyword evidence="2" id="KW-0548">Nucleotidyltransferase</keyword>
<name>A0ABQ5EVM9_9ASTR</name>
<dbReference type="InterPro" id="IPR032567">
    <property type="entry name" value="RTL1-rel"/>
</dbReference>
<dbReference type="PANTHER" id="PTHR15503">
    <property type="entry name" value="LDOC1 RELATED"/>
    <property type="match status" value="1"/>
</dbReference>
<dbReference type="InterPro" id="IPR043502">
    <property type="entry name" value="DNA/RNA_pol_sf"/>
</dbReference>
<evidence type="ECO:0000313" key="2">
    <source>
        <dbReference type="EMBL" id="GJT54914.1"/>
    </source>
</evidence>
<dbReference type="Gene3D" id="3.10.10.10">
    <property type="entry name" value="HIV Type 1 Reverse Transcriptase, subunit A, domain 1"/>
    <property type="match status" value="1"/>
</dbReference>
<gene>
    <name evidence="2" type="ORF">Tco_0989968</name>
</gene>
<dbReference type="SUPFAM" id="SSF56672">
    <property type="entry name" value="DNA/RNA polymerases"/>
    <property type="match status" value="1"/>
</dbReference>
<keyword evidence="3" id="KW-1185">Reference proteome</keyword>
<dbReference type="Gene3D" id="3.30.70.270">
    <property type="match status" value="1"/>
</dbReference>
<organism evidence="2 3">
    <name type="scientific">Tanacetum coccineum</name>
    <dbReference type="NCBI Taxonomy" id="301880"/>
    <lineage>
        <taxon>Eukaryota</taxon>
        <taxon>Viridiplantae</taxon>
        <taxon>Streptophyta</taxon>
        <taxon>Embryophyta</taxon>
        <taxon>Tracheophyta</taxon>
        <taxon>Spermatophyta</taxon>
        <taxon>Magnoliopsida</taxon>
        <taxon>eudicotyledons</taxon>
        <taxon>Gunneridae</taxon>
        <taxon>Pentapetalae</taxon>
        <taxon>asterids</taxon>
        <taxon>campanulids</taxon>
        <taxon>Asterales</taxon>
        <taxon>Asteraceae</taxon>
        <taxon>Asteroideae</taxon>
        <taxon>Anthemideae</taxon>
        <taxon>Anthemidinae</taxon>
        <taxon>Tanacetum</taxon>
    </lineage>
</organism>
<keyword evidence="2" id="KW-0808">Transferase</keyword>
<comment type="caution">
    <text evidence="2">The sequence shown here is derived from an EMBL/GenBank/DDBJ whole genome shotgun (WGS) entry which is preliminary data.</text>
</comment>
<dbReference type="Pfam" id="PF00078">
    <property type="entry name" value="RVT_1"/>
    <property type="match status" value="1"/>
</dbReference>
<evidence type="ECO:0000313" key="3">
    <source>
        <dbReference type="Proteomes" id="UP001151760"/>
    </source>
</evidence>
<dbReference type="CDD" id="cd01647">
    <property type="entry name" value="RT_LTR"/>
    <property type="match status" value="1"/>
</dbReference>
<reference evidence="2" key="1">
    <citation type="journal article" date="2022" name="Int. J. Mol. Sci.">
        <title>Draft Genome of Tanacetum Coccineum: Genomic Comparison of Closely Related Tanacetum-Family Plants.</title>
        <authorList>
            <person name="Yamashiro T."/>
            <person name="Shiraishi A."/>
            <person name="Nakayama K."/>
            <person name="Satake H."/>
        </authorList>
    </citation>
    <scope>NUCLEOTIDE SEQUENCE</scope>
</reference>
<dbReference type="InterPro" id="IPR043128">
    <property type="entry name" value="Rev_trsase/Diguanyl_cyclase"/>
</dbReference>
<sequence length="309" mass="35252">MYATRFYVLGQKHKETVLGVTIVGRHVISIRLNRTPNNNNNNAGNLRAPAQGRVHVIEAEEAVQNQNMMTGMFLLNGHFVSILFDSGADRSFVSLEIRPLLEQKSESLEEIFTIEYANGHEDKPARNLKIISAIKMHKYLKRECFAFLAHVVERDQKVKSIQDILVVKNYPEVFPEDLLGPPPSRQVEFQIKLVPGAAPVAKTPYHLALPEMKELSAQLQELLSKGLIRPSSSPWGAPVLFVKKKDGSIRMCIDYRELNKLTIKNRYRLPRIDDLFDQLQEATYLSKIDLRSGYHQLKVHKEDVPKIAF</sequence>
<keyword evidence="2" id="KW-0695">RNA-directed DNA polymerase</keyword>
<dbReference type="EMBL" id="BQNB010016714">
    <property type="protein sequence ID" value="GJT54914.1"/>
    <property type="molecule type" value="Genomic_DNA"/>
</dbReference>
<reference evidence="2" key="2">
    <citation type="submission" date="2022-01" db="EMBL/GenBank/DDBJ databases">
        <authorList>
            <person name="Yamashiro T."/>
            <person name="Shiraishi A."/>
            <person name="Satake H."/>
            <person name="Nakayama K."/>
        </authorList>
    </citation>
    <scope>NUCLEOTIDE SEQUENCE</scope>
</reference>